<evidence type="ECO:0000313" key="1">
    <source>
        <dbReference type="EMBL" id="CAE8597545.1"/>
    </source>
</evidence>
<comment type="caution">
    <text evidence="1">The sequence shown here is derived from an EMBL/GenBank/DDBJ whole genome shotgun (WGS) entry which is preliminary data.</text>
</comment>
<evidence type="ECO:0000313" key="2">
    <source>
        <dbReference type="Proteomes" id="UP000654075"/>
    </source>
</evidence>
<name>A0A813EGC7_POLGL</name>
<sequence>MKGALKQGWALCLTMQAWHPRHTSAPYPPPAAPQCLSNTGGQEGLRKCRRWWHVGLPSWTRLGACSRNGPSENTSWQMNNGVLAADLLASWPLRRARHWARGSSVVYVLVWGIV</sequence>
<proteinExistence type="predicted"/>
<keyword evidence="2" id="KW-1185">Reference proteome</keyword>
<organism evidence="1 2">
    <name type="scientific">Polarella glacialis</name>
    <name type="common">Dinoflagellate</name>
    <dbReference type="NCBI Taxonomy" id="89957"/>
    <lineage>
        <taxon>Eukaryota</taxon>
        <taxon>Sar</taxon>
        <taxon>Alveolata</taxon>
        <taxon>Dinophyceae</taxon>
        <taxon>Suessiales</taxon>
        <taxon>Suessiaceae</taxon>
        <taxon>Polarella</taxon>
    </lineage>
</organism>
<dbReference type="AlphaFoldDB" id="A0A813EGC7"/>
<protein>
    <submittedName>
        <fullName evidence="1">Uncharacterized protein</fullName>
    </submittedName>
</protein>
<reference evidence="1" key="1">
    <citation type="submission" date="2021-02" db="EMBL/GenBank/DDBJ databases">
        <authorList>
            <person name="Dougan E. K."/>
            <person name="Rhodes N."/>
            <person name="Thang M."/>
            <person name="Chan C."/>
        </authorList>
    </citation>
    <scope>NUCLEOTIDE SEQUENCE</scope>
</reference>
<accession>A0A813EGC7</accession>
<dbReference type="Proteomes" id="UP000654075">
    <property type="component" value="Unassembled WGS sequence"/>
</dbReference>
<dbReference type="EMBL" id="CAJNNV010009572">
    <property type="protein sequence ID" value="CAE8597545.1"/>
    <property type="molecule type" value="Genomic_DNA"/>
</dbReference>
<gene>
    <name evidence="1" type="ORF">PGLA1383_LOCUS15987</name>
</gene>